<feature type="region of interest" description="Disordered" evidence="2">
    <location>
        <begin position="1"/>
        <end position="27"/>
    </location>
</feature>
<dbReference type="VEuPathDB" id="FungiDB:ACJ73_06239"/>
<feature type="coiled-coil region" evidence="1">
    <location>
        <begin position="120"/>
        <end position="154"/>
    </location>
</feature>
<proteinExistence type="predicted"/>
<keyword evidence="4" id="KW-1185">Reference proteome</keyword>
<dbReference type="OrthoDB" id="10514068at2759"/>
<dbReference type="AlphaFoldDB" id="A0A1J9R468"/>
<comment type="caution">
    <text evidence="3">The sequence shown here is derived from an EMBL/GenBank/DDBJ whole genome shotgun (WGS) entry which is preliminary data.</text>
</comment>
<evidence type="ECO:0000256" key="1">
    <source>
        <dbReference type="SAM" id="Coils"/>
    </source>
</evidence>
<gene>
    <name evidence="3" type="ORF">ACJ73_06239</name>
</gene>
<protein>
    <submittedName>
        <fullName evidence="3">Uncharacterized protein</fullName>
    </submittedName>
</protein>
<organism evidence="3 4">
    <name type="scientific">Blastomyces percursus</name>
    <dbReference type="NCBI Taxonomy" id="1658174"/>
    <lineage>
        <taxon>Eukaryota</taxon>
        <taxon>Fungi</taxon>
        <taxon>Dikarya</taxon>
        <taxon>Ascomycota</taxon>
        <taxon>Pezizomycotina</taxon>
        <taxon>Eurotiomycetes</taxon>
        <taxon>Eurotiomycetidae</taxon>
        <taxon>Onygenales</taxon>
        <taxon>Ajellomycetaceae</taxon>
        <taxon>Blastomyces</taxon>
    </lineage>
</organism>
<evidence type="ECO:0000256" key="2">
    <source>
        <dbReference type="SAM" id="MobiDB-lite"/>
    </source>
</evidence>
<keyword evidence="1" id="KW-0175">Coiled coil</keyword>
<dbReference type="EMBL" id="LGTZ01001068">
    <property type="protein sequence ID" value="OJD22413.1"/>
    <property type="molecule type" value="Genomic_DNA"/>
</dbReference>
<evidence type="ECO:0000313" key="4">
    <source>
        <dbReference type="Proteomes" id="UP000242791"/>
    </source>
</evidence>
<evidence type="ECO:0000313" key="3">
    <source>
        <dbReference type="EMBL" id="OJD22413.1"/>
    </source>
</evidence>
<name>A0A1J9R468_9EURO</name>
<sequence>MDSDRTLPKSNASGLGTRRHDSRGEERQLSYLQLKKAVEDALRRFEDVEDNLAKKWNDLVDFATFIDKKGLKTTEDEFKEVHRGFGLELPNIIYQGIADLSTLKQIQEMQGDTSITTAVLESLQKDIYHCEKRYEQYQKDLRGLREDFNEYKKDHKEEL</sequence>
<dbReference type="Proteomes" id="UP000242791">
    <property type="component" value="Unassembled WGS sequence"/>
</dbReference>
<reference evidence="3 4" key="1">
    <citation type="submission" date="2015-08" db="EMBL/GenBank/DDBJ databases">
        <title>Emmonsia species relationships and genome sequence.</title>
        <authorList>
            <person name="Cuomo C.A."/>
            <person name="Schwartz I.S."/>
            <person name="Kenyon C."/>
            <person name="De Hoog G.S."/>
            <person name="Govender N.P."/>
            <person name="Botha A."/>
            <person name="Moreno L."/>
            <person name="De Vries M."/>
            <person name="Munoz J.F."/>
            <person name="Stielow J.B."/>
        </authorList>
    </citation>
    <scope>NUCLEOTIDE SEQUENCE [LARGE SCALE GENOMIC DNA]</scope>
    <source>
        <strain evidence="3 4">EI222</strain>
    </source>
</reference>
<feature type="compositionally biased region" description="Basic and acidic residues" evidence="2">
    <location>
        <begin position="18"/>
        <end position="27"/>
    </location>
</feature>
<accession>A0A1J9R468</accession>